<accession>A0A6A4CKW6</accession>
<feature type="region of interest" description="Disordered" evidence="1">
    <location>
        <begin position="510"/>
        <end position="687"/>
    </location>
</feature>
<dbReference type="PROSITE" id="PS50812">
    <property type="entry name" value="PWWP"/>
    <property type="match status" value="1"/>
</dbReference>
<dbReference type="Pfam" id="PF00855">
    <property type="entry name" value="PWWP"/>
    <property type="match status" value="1"/>
</dbReference>
<feature type="compositionally biased region" description="Basic and acidic residues" evidence="1">
    <location>
        <begin position="531"/>
        <end position="544"/>
    </location>
</feature>
<feature type="compositionally biased region" description="Basic and acidic residues" evidence="1">
    <location>
        <begin position="614"/>
        <end position="637"/>
    </location>
</feature>
<feature type="compositionally biased region" description="Basic and acidic residues" evidence="1">
    <location>
        <begin position="67"/>
        <end position="84"/>
    </location>
</feature>
<feature type="compositionally biased region" description="Basic and acidic residues" evidence="1">
    <location>
        <begin position="580"/>
        <end position="607"/>
    </location>
</feature>
<proteinExistence type="predicted"/>
<dbReference type="InterPro" id="IPR036575">
    <property type="entry name" value="TFIIS_cen_dom_sf"/>
</dbReference>
<dbReference type="Proteomes" id="UP000434957">
    <property type="component" value="Unassembled WGS sequence"/>
</dbReference>
<dbReference type="Gene3D" id="1.10.472.30">
    <property type="entry name" value="Transcription elongation factor S-II, central domain"/>
    <property type="match status" value="1"/>
</dbReference>
<dbReference type="CDD" id="cd05162">
    <property type="entry name" value="PWWP"/>
    <property type="match status" value="1"/>
</dbReference>
<feature type="compositionally biased region" description="Basic residues" evidence="1">
    <location>
        <begin position="85"/>
        <end position="106"/>
    </location>
</feature>
<dbReference type="AlphaFoldDB" id="A0A6A4CKW6"/>
<feature type="region of interest" description="Disordered" evidence="1">
    <location>
        <begin position="1"/>
        <end position="123"/>
    </location>
</feature>
<feature type="compositionally biased region" description="Low complexity" evidence="1">
    <location>
        <begin position="349"/>
        <end position="359"/>
    </location>
</feature>
<evidence type="ECO:0000256" key="1">
    <source>
        <dbReference type="SAM" id="MobiDB-lite"/>
    </source>
</evidence>
<feature type="compositionally biased region" description="Pro residues" evidence="1">
    <location>
        <begin position="569"/>
        <end position="578"/>
    </location>
</feature>
<dbReference type="InterPro" id="IPR000313">
    <property type="entry name" value="PWWP_dom"/>
</dbReference>
<feature type="compositionally biased region" description="Polar residues" evidence="1">
    <location>
        <begin position="545"/>
        <end position="555"/>
    </location>
</feature>
<feature type="compositionally biased region" description="Basic residues" evidence="1">
    <location>
        <begin position="283"/>
        <end position="292"/>
    </location>
</feature>
<organism evidence="3 4">
    <name type="scientific">Phytophthora rubi</name>
    <dbReference type="NCBI Taxonomy" id="129364"/>
    <lineage>
        <taxon>Eukaryota</taxon>
        <taxon>Sar</taxon>
        <taxon>Stramenopiles</taxon>
        <taxon>Oomycota</taxon>
        <taxon>Peronosporomycetes</taxon>
        <taxon>Peronosporales</taxon>
        <taxon>Peronosporaceae</taxon>
        <taxon>Phytophthora</taxon>
    </lineage>
</organism>
<feature type="region of interest" description="Disordered" evidence="1">
    <location>
        <begin position="241"/>
        <end position="383"/>
    </location>
</feature>
<feature type="compositionally biased region" description="Basic and acidic residues" evidence="1">
    <location>
        <begin position="656"/>
        <end position="687"/>
    </location>
</feature>
<gene>
    <name evidence="3" type="ORF">PR003_g24579</name>
</gene>
<dbReference type="SUPFAM" id="SSF63748">
    <property type="entry name" value="Tudor/PWWP/MBT"/>
    <property type="match status" value="1"/>
</dbReference>
<feature type="compositionally biased region" description="Basic residues" evidence="1">
    <location>
        <begin position="266"/>
        <end position="275"/>
    </location>
</feature>
<keyword evidence="4" id="KW-1185">Reference proteome</keyword>
<feature type="compositionally biased region" description="Basic and acidic residues" evidence="1">
    <location>
        <begin position="241"/>
        <end position="250"/>
    </location>
</feature>
<dbReference type="GO" id="GO:0006351">
    <property type="term" value="P:DNA-templated transcription"/>
    <property type="evidence" value="ECO:0007669"/>
    <property type="project" value="InterPro"/>
</dbReference>
<feature type="compositionally biased region" description="Basic and acidic residues" evidence="1">
    <location>
        <begin position="510"/>
        <end position="522"/>
    </location>
</feature>
<feature type="compositionally biased region" description="Basic and acidic residues" evidence="1">
    <location>
        <begin position="41"/>
        <end position="57"/>
    </location>
</feature>
<evidence type="ECO:0000313" key="4">
    <source>
        <dbReference type="Proteomes" id="UP000434957"/>
    </source>
</evidence>
<comment type="caution">
    <text evidence="3">The sequence shown here is derived from an EMBL/GenBank/DDBJ whole genome shotgun (WGS) entry which is preliminary data.</text>
</comment>
<evidence type="ECO:0000313" key="3">
    <source>
        <dbReference type="EMBL" id="KAE9293138.1"/>
    </source>
</evidence>
<feature type="domain" description="PWWP" evidence="2">
    <location>
        <begin position="137"/>
        <end position="201"/>
    </location>
</feature>
<feature type="compositionally biased region" description="Low complexity" evidence="1">
    <location>
        <begin position="1"/>
        <end position="25"/>
    </location>
</feature>
<dbReference type="Gene3D" id="2.30.30.140">
    <property type="match status" value="1"/>
</dbReference>
<dbReference type="SMART" id="SM00293">
    <property type="entry name" value="PWWP"/>
    <property type="match status" value="1"/>
</dbReference>
<protein>
    <recommendedName>
        <fullName evidence="2">PWWP domain-containing protein</fullName>
    </recommendedName>
</protein>
<reference evidence="3 4" key="1">
    <citation type="submission" date="2018-08" db="EMBL/GenBank/DDBJ databases">
        <title>Genomic investigation of the strawberry pathogen Phytophthora fragariae indicates pathogenicity is determined by transcriptional variation in three key races.</title>
        <authorList>
            <person name="Adams T.M."/>
            <person name="Armitage A.D."/>
            <person name="Sobczyk M.K."/>
            <person name="Bates H.J."/>
            <person name="Dunwell J.M."/>
            <person name="Nellist C.F."/>
            <person name="Harrison R.J."/>
        </authorList>
    </citation>
    <scope>NUCLEOTIDE SEQUENCE [LARGE SCALE GENOMIC DNA]</scope>
    <source>
        <strain evidence="3 4">SCRP333</strain>
    </source>
</reference>
<sequence length="783" mass="85742">MSEQLTAVEAPPAPETATAQPAPAQTEEKVTVDAAAAEAEAETHKAAGKRKAGDDARKRRTPSPRPAKSDKTEGEETESEPEKQPKKRAKTAAKGAKRGPGRRKKVAAVEPAPDSDDEQREVERKVAALSDDVKGRFGQVVWAKMGGYPYWPCIITDPRLLPRKLQDAAVKVLETKFLVFFFVSNNFAPVSFKMIEPWDDTKFNYREGHPEKDSKAPKRRVKLMAAIEVADKEIKLPIEERADGLLKPEEKTEEVDEPADEAPAPVKRKPGRPPKNKTGAKPAPKKTPKKRQPKEENAEEATGVNEGKEAAVATTQEEEEDAAGPTLSKEEIKAKVASRKTPKKKGADDAVNAAGASAKKAPKAAAKHAKSNGSEIDSKRKKEIELVVPHKSVKSADIREMTEEAAKKKLSGPKLKTKKDKGEYRVGDLAPFASKMARLHANESTRNNDELVAMMQELFKESRMYRSDVERSGLAAIIAILRKSMSPTVGQAASALRKHMIKILDHDTDVSHLGKKNHDDAAAHGIKKRKAENGDSVKGEEHQNKPTSETPSTPAANGDAEEKSTAQAKPPPAKPPSPSKKTDDATPKSEAVATKDEKTATKEEKTTIEAVKTTTKEEKTVTKEEKKTITKEEKRPVGDATVKNALSGDAAVKTESTAEKAETITKDKQPASPTKEAENSTDVVKDKEDIFEAPEHVDKNRKIFAEMLSKILDHEGSTRGDLAQEIEAALFERFKESNDDYLTQARIIIFGLKENAPMRERLFSGALHCLEFAYADDAFFKAE</sequence>
<dbReference type="SUPFAM" id="SSF46942">
    <property type="entry name" value="Elongation factor TFIIS domain 2"/>
    <property type="match status" value="1"/>
</dbReference>
<dbReference type="EMBL" id="QXFT01002787">
    <property type="protein sequence ID" value="KAE9293138.1"/>
    <property type="molecule type" value="Genomic_DNA"/>
</dbReference>
<evidence type="ECO:0000259" key="2">
    <source>
        <dbReference type="PROSITE" id="PS50812"/>
    </source>
</evidence>
<feature type="compositionally biased region" description="Basic residues" evidence="1">
    <location>
        <begin position="360"/>
        <end position="370"/>
    </location>
</feature>
<feature type="compositionally biased region" description="Acidic residues" evidence="1">
    <location>
        <begin position="251"/>
        <end position="260"/>
    </location>
</feature>
<name>A0A6A4CKW6_9STRA</name>